<evidence type="ECO:0000259" key="5">
    <source>
        <dbReference type="Pfam" id="PF09084"/>
    </source>
</evidence>
<organism evidence="6 7">
    <name type="scientific">Orrella marina</name>
    <dbReference type="NCBI Taxonomy" id="2163011"/>
    <lineage>
        <taxon>Bacteria</taxon>
        <taxon>Pseudomonadati</taxon>
        <taxon>Pseudomonadota</taxon>
        <taxon>Betaproteobacteria</taxon>
        <taxon>Burkholderiales</taxon>
        <taxon>Alcaligenaceae</taxon>
        <taxon>Orrella</taxon>
    </lineage>
</organism>
<accession>A0A2R4XFB3</accession>
<dbReference type="InterPro" id="IPR011852">
    <property type="entry name" value="TRAP_TAXI"/>
</dbReference>
<evidence type="ECO:0000256" key="2">
    <source>
        <dbReference type="ARBA" id="ARBA00010742"/>
    </source>
</evidence>
<sequence>MKKSLGIAGLALASSLLATSAVAQENTLDLPSTLAWSAYDVGSGGYNQAIAIGNALKQKYGVNLRVIPGKNDASRSLPLRQGQVQFAATGIAGTYMAQEGMDEFGKAMWGPQPVRAVLLNNSDQILTVIAAADAGIKTPADLKGKRVSWVIAAPSVNAAVTGILAFGGLTWDDVEKVDFGGFGASMDGVVGNRVDAAFTSSISGKAYEVAKSPGAWSTLKCPKVMSRDGSVCRLLPRT</sequence>
<gene>
    <name evidence="6" type="ORF">DBV39_00775</name>
</gene>
<evidence type="ECO:0000313" key="6">
    <source>
        <dbReference type="EMBL" id="AWB32490.1"/>
    </source>
</evidence>
<feature type="signal peptide" evidence="4">
    <location>
        <begin position="1"/>
        <end position="23"/>
    </location>
</feature>
<dbReference type="GO" id="GO:0042918">
    <property type="term" value="P:alkanesulfonate transmembrane transport"/>
    <property type="evidence" value="ECO:0007669"/>
    <property type="project" value="TreeGrafter"/>
</dbReference>
<protein>
    <recommendedName>
        <fullName evidence="5">SsuA/THI5-like domain-containing protein</fullName>
    </recommendedName>
</protein>
<comment type="similarity">
    <text evidence="2">Belongs to the bacterial solute-binding protein SsuA/TauA family.</text>
</comment>
<dbReference type="OrthoDB" id="9815602at2"/>
<dbReference type="AlphaFoldDB" id="A0A2R4XFB3"/>
<dbReference type="InterPro" id="IPR015168">
    <property type="entry name" value="SsuA/THI5"/>
</dbReference>
<keyword evidence="3 4" id="KW-0732">Signal</keyword>
<dbReference type="EMBL" id="CP028901">
    <property type="protein sequence ID" value="AWB32490.1"/>
    <property type="molecule type" value="Genomic_DNA"/>
</dbReference>
<evidence type="ECO:0000313" key="7">
    <source>
        <dbReference type="Proteomes" id="UP000244571"/>
    </source>
</evidence>
<evidence type="ECO:0000256" key="1">
    <source>
        <dbReference type="ARBA" id="ARBA00004418"/>
    </source>
</evidence>
<dbReference type="PANTHER" id="PTHR30024">
    <property type="entry name" value="ALIPHATIC SULFONATES-BINDING PROTEIN-RELATED"/>
    <property type="match status" value="1"/>
</dbReference>
<dbReference type="KEGG" id="boz:DBV39_00775"/>
<evidence type="ECO:0000256" key="3">
    <source>
        <dbReference type="ARBA" id="ARBA00022729"/>
    </source>
</evidence>
<dbReference type="SUPFAM" id="SSF53850">
    <property type="entry name" value="Periplasmic binding protein-like II"/>
    <property type="match status" value="1"/>
</dbReference>
<dbReference type="RefSeq" id="WP_108619931.1">
    <property type="nucleotide sequence ID" value="NZ_CP028901.1"/>
</dbReference>
<comment type="subcellular location">
    <subcellularLocation>
        <location evidence="1">Periplasm</location>
    </subcellularLocation>
</comment>
<dbReference type="Pfam" id="PF09084">
    <property type="entry name" value="NMT1"/>
    <property type="match status" value="1"/>
</dbReference>
<name>A0A2R4XFB3_9BURK</name>
<dbReference type="Proteomes" id="UP000244571">
    <property type="component" value="Chromosome"/>
</dbReference>
<dbReference type="Gene3D" id="3.40.190.10">
    <property type="entry name" value="Periplasmic binding protein-like II"/>
    <property type="match status" value="2"/>
</dbReference>
<feature type="chain" id="PRO_5015346511" description="SsuA/THI5-like domain-containing protein" evidence="4">
    <location>
        <begin position="24"/>
        <end position="238"/>
    </location>
</feature>
<evidence type="ECO:0000256" key="4">
    <source>
        <dbReference type="SAM" id="SignalP"/>
    </source>
</evidence>
<dbReference type="GO" id="GO:0042597">
    <property type="term" value="C:periplasmic space"/>
    <property type="evidence" value="ECO:0007669"/>
    <property type="project" value="UniProtKB-SubCell"/>
</dbReference>
<dbReference type="NCBIfam" id="TIGR02122">
    <property type="entry name" value="TRAP_TAXI"/>
    <property type="match status" value="1"/>
</dbReference>
<proteinExistence type="inferred from homology"/>
<dbReference type="PANTHER" id="PTHR30024:SF47">
    <property type="entry name" value="TAURINE-BINDING PERIPLASMIC PROTEIN"/>
    <property type="match status" value="1"/>
</dbReference>
<feature type="domain" description="SsuA/THI5-like" evidence="5">
    <location>
        <begin position="59"/>
        <end position="200"/>
    </location>
</feature>
<keyword evidence="7" id="KW-1185">Reference proteome</keyword>
<reference evidence="6 7" key="1">
    <citation type="submission" date="2018-04" db="EMBL/GenBank/DDBJ databases">
        <title>Bordetella sp. HZ20 isolated from seawater.</title>
        <authorList>
            <person name="Sun C."/>
        </authorList>
    </citation>
    <scope>NUCLEOTIDE SEQUENCE [LARGE SCALE GENOMIC DNA]</scope>
    <source>
        <strain evidence="6 7">HZ20</strain>
    </source>
</reference>